<reference evidence="5 6" key="1">
    <citation type="submission" date="2019-05" db="EMBL/GenBank/DDBJ databases">
        <title>Mumia sp. nov., isolated from the intestinal contents of plateau pika (Ochotona curzoniae) in the Qinghai-Tibet plateau of China.</title>
        <authorList>
            <person name="Tian Z."/>
        </authorList>
    </citation>
    <scope>NUCLEOTIDE SEQUENCE [LARGE SCALE GENOMIC DNA]</scope>
    <source>
        <strain evidence="6">527</strain>
    </source>
</reference>
<dbReference type="RefSeq" id="WP_139104950.1">
    <property type="nucleotide sequence ID" value="NZ_VDFR01000003.1"/>
</dbReference>
<evidence type="ECO:0000256" key="3">
    <source>
        <dbReference type="SAM" id="MobiDB-lite"/>
    </source>
</evidence>
<dbReference type="EMBL" id="VDFR01000003">
    <property type="protein sequence ID" value="TNC52283.1"/>
    <property type="molecule type" value="Genomic_DNA"/>
</dbReference>
<sequence length="209" mass="22351">MTVDQSEEPADVAEATDTAAPTEAAGSVEADAPAETAAPTEADVPRWRRFVLPAAAALVFAVGAFLWWSAANDEQLSQAEVRDEVLIAATQHIETMNTLDYREVDAGLEAWMNVTTGTLHDQLAQVGDEERQLLADQKKISTGKVVDSAVFSLDGDTATVVASVEVTVKDDADPAAEPTLKRNRFSADAVKVGDEWLLENLQQVAVNLS</sequence>
<keyword evidence="2 4" id="KW-0472">Membrane</keyword>
<comment type="subcellular location">
    <subcellularLocation>
        <location evidence="1">Membrane</location>
    </subcellularLocation>
</comment>
<dbReference type="PANTHER" id="PTHR37042">
    <property type="entry name" value="OUTER MEMBRANE PROTEIN RV1973"/>
    <property type="match status" value="1"/>
</dbReference>
<organism evidence="5 6">
    <name type="scientific">Mumia zhuanghuii</name>
    <dbReference type="NCBI Taxonomy" id="2585211"/>
    <lineage>
        <taxon>Bacteria</taxon>
        <taxon>Bacillati</taxon>
        <taxon>Actinomycetota</taxon>
        <taxon>Actinomycetes</taxon>
        <taxon>Propionibacteriales</taxon>
        <taxon>Nocardioidaceae</taxon>
        <taxon>Mumia</taxon>
    </lineage>
</organism>
<feature type="compositionally biased region" description="Low complexity" evidence="3">
    <location>
        <begin position="12"/>
        <end position="40"/>
    </location>
</feature>
<name>A0A5C4N6F0_9ACTN</name>
<comment type="caution">
    <text evidence="5">The sequence shown here is derived from an EMBL/GenBank/DDBJ whole genome shotgun (WGS) entry which is preliminary data.</text>
</comment>
<dbReference type="OrthoDB" id="3472661at2"/>
<feature type="compositionally biased region" description="Acidic residues" evidence="3">
    <location>
        <begin position="1"/>
        <end position="11"/>
    </location>
</feature>
<dbReference type="GO" id="GO:0016020">
    <property type="term" value="C:membrane"/>
    <property type="evidence" value="ECO:0007669"/>
    <property type="project" value="UniProtKB-SubCell"/>
</dbReference>
<dbReference type="AlphaFoldDB" id="A0A5C4N6F0"/>
<feature type="region of interest" description="Disordered" evidence="3">
    <location>
        <begin position="1"/>
        <end position="40"/>
    </location>
</feature>
<dbReference type="PANTHER" id="PTHR37042:SF4">
    <property type="entry name" value="OUTER MEMBRANE PROTEIN RV1973"/>
    <property type="match status" value="1"/>
</dbReference>
<protein>
    <recommendedName>
        <fullName evidence="7">Mce-associated membrane protein</fullName>
    </recommendedName>
</protein>
<evidence type="ECO:0008006" key="7">
    <source>
        <dbReference type="Google" id="ProtNLM"/>
    </source>
</evidence>
<proteinExistence type="predicted"/>
<keyword evidence="4" id="KW-0812">Transmembrane</keyword>
<evidence type="ECO:0000313" key="6">
    <source>
        <dbReference type="Proteomes" id="UP000306740"/>
    </source>
</evidence>
<feature type="transmembrane region" description="Helical" evidence="4">
    <location>
        <begin position="50"/>
        <end position="68"/>
    </location>
</feature>
<dbReference type="Gene3D" id="3.10.450.50">
    <property type="match status" value="1"/>
</dbReference>
<dbReference type="Proteomes" id="UP000306740">
    <property type="component" value="Unassembled WGS sequence"/>
</dbReference>
<evidence type="ECO:0000256" key="2">
    <source>
        <dbReference type="ARBA" id="ARBA00023136"/>
    </source>
</evidence>
<accession>A0A5C4N6F0</accession>
<evidence type="ECO:0000313" key="5">
    <source>
        <dbReference type="EMBL" id="TNC52283.1"/>
    </source>
</evidence>
<keyword evidence="4" id="KW-1133">Transmembrane helix</keyword>
<gene>
    <name evidence="5" type="ORF">FHE65_00515</name>
</gene>
<evidence type="ECO:0000256" key="1">
    <source>
        <dbReference type="ARBA" id="ARBA00004370"/>
    </source>
</evidence>
<evidence type="ECO:0000256" key="4">
    <source>
        <dbReference type="SAM" id="Phobius"/>
    </source>
</evidence>